<keyword evidence="1" id="KW-0812">Transmembrane</keyword>
<protein>
    <submittedName>
        <fullName evidence="2">F0F1-ATPase subunit (ATPase_gene1)</fullName>
    </submittedName>
</protein>
<dbReference type="AlphaFoldDB" id="A0A2P2BMG8"/>
<evidence type="ECO:0000313" key="2">
    <source>
        <dbReference type="EMBL" id="CEI71609.1"/>
    </source>
</evidence>
<evidence type="ECO:0000313" key="3">
    <source>
        <dbReference type="Proteomes" id="UP000245695"/>
    </source>
</evidence>
<organism evidence="2 3">
    <name type="scientific">Romboutsia hominis</name>
    <dbReference type="NCBI Taxonomy" id="1507512"/>
    <lineage>
        <taxon>Bacteria</taxon>
        <taxon>Bacillati</taxon>
        <taxon>Bacillota</taxon>
        <taxon>Clostridia</taxon>
        <taxon>Peptostreptococcales</taxon>
        <taxon>Peptostreptococcaceae</taxon>
        <taxon>Romboutsia</taxon>
    </lineage>
</organism>
<sequence length="75" mass="8531">MSKHKIYMEIAKMLSLISQVGLMILIPIFGCTFLGKFFDSKFNTEPIFMIVFLLLGVGGAFMGVYKTLIVYTKRK</sequence>
<keyword evidence="1" id="KW-0472">Membrane</keyword>
<dbReference type="Pfam" id="PF09527">
    <property type="entry name" value="ATPase_gene1"/>
    <property type="match status" value="1"/>
</dbReference>
<reference evidence="2 3" key="1">
    <citation type="submission" date="2014-09" db="EMBL/GenBank/DDBJ databases">
        <authorList>
            <person name="Hornung B.V."/>
        </authorList>
    </citation>
    <scope>NUCLEOTIDE SEQUENCE [LARGE SCALE GENOMIC DNA]</scope>
    <source>
        <strain evidence="2 3">FRIFI</strain>
    </source>
</reference>
<keyword evidence="3" id="KW-1185">Reference proteome</keyword>
<feature type="transmembrane region" description="Helical" evidence="1">
    <location>
        <begin position="12"/>
        <end position="35"/>
    </location>
</feature>
<proteinExistence type="predicted"/>
<dbReference type="Proteomes" id="UP000245695">
    <property type="component" value="Chromosome 1"/>
</dbReference>
<feature type="transmembrane region" description="Helical" evidence="1">
    <location>
        <begin position="47"/>
        <end position="65"/>
    </location>
</feature>
<dbReference type="InterPro" id="IPR032820">
    <property type="entry name" value="ATPase_put"/>
</dbReference>
<dbReference type="RefSeq" id="WP_092921409.1">
    <property type="nucleotide sequence ID" value="NZ_FJTZ01000005.1"/>
</dbReference>
<evidence type="ECO:0000256" key="1">
    <source>
        <dbReference type="SAM" id="Phobius"/>
    </source>
</evidence>
<keyword evidence="1" id="KW-1133">Transmembrane helix</keyword>
<dbReference type="KEGG" id="rhom:FRIFI_0055"/>
<dbReference type="EMBL" id="LN650648">
    <property type="protein sequence ID" value="CEI71609.1"/>
    <property type="molecule type" value="Genomic_DNA"/>
</dbReference>
<accession>A0A2P2BMG8</accession>
<gene>
    <name evidence="2" type="ORF">FRIFI_0055</name>
</gene>
<name>A0A2P2BMG8_9FIRM</name>